<feature type="region of interest" description="Disordered" evidence="1">
    <location>
        <begin position="1"/>
        <end position="37"/>
    </location>
</feature>
<proteinExistence type="predicted"/>
<feature type="compositionally biased region" description="Pro residues" evidence="1">
    <location>
        <begin position="92"/>
        <end position="103"/>
    </location>
</feature>
<keyword evidence="3" id="KW-1185">Reference proteome</keyword>
<dbReference type="EMBL" id="FMCT01000016">
    <property type="protein sequence ID" value="SCF47388.1"/>
    <property type="molecule type" value="Genomic_DNA"/>
</dbReference>
<feature type="compositionally biased region" description="Low complexity" evidence="1">
    <location>
        <begin position="79"/>
        <end position="91"/>
    </location>
</feature>
<reference evidence="3" key="1">
    <citation type="submission" date="2016-06" db="EMBL/GenBank/DDBJ databases">
        <authorList>
            <person name="Varghese N."/>
            <person name="Submissions Spin"/>
        </authorList>
    </citation>
    <scope>NUCLEOTIDE SEQUENCE [LARGE SCALE GENOMIC DNA]</scope>
    <source>
        <strain evidence="3">DSM 43168</strain>
    </source>
</reference>
<dbReference type="Proteomes" id="UP000183585">
    <property type="component" value="Unassembled WGS sequence"/>
</dbReference>
<sequence length="212" mass="20695">MPPSAPHRPVSRAPGASGPSRAPGRSGPARLPGRSSRLPGAIGLLALLAVTLAGCGTPPELRQPAALPSTGPTGPPGPAASAAATPTGPTAPVTPPAAVPPTTPGSDLVAGPCRDGPSVDRVVALLRGPAGVLSGSVSVRAGDGPFCAGEWQYTVLRVTGHEELQVVTRGRPGDLELVTAGTDVCTIEVRVAGPPGIRALACDAVPGTVPGA</sequence>
<organism evidence="2 3">
    <name type="scientific">Micromonospora carbonacea</name>
    <dbReference type="NCBI Taxonomy" id="47853"/>
    <lineage>
        <taxon>Bacteria</taxon>
        <taxon>Bacillati</taxon>
        <taxon>Actinomycetota</taxon>
        <taxon>Actinomycetes</taxon>
        <taxon>Micromonosporales</taxon>
        <taxon>Micromonosporaceae</taxon>
        <taxon>Micromonospora</taxon>
    </lineage>
</organism>
<accession>A0A1C5AQ80</accession>
<evidence type="ECO:0000256" key="1">
    <source>
        <dbReference type="SAM" id="MobiDB-lite"/>
    </source>
</evidence>
<dbReference type="STRING" id="47853.TK50_01110"/>
<evidence type="ECO:0000313" key="2">
    <source>
        <dbReference type="EMBL" id="SCF47388.1"/>
    </source>
</evidence>
<dbReference type="AlphaFoldDB" id="A0A1C5AQ80"/>
<gene>
    <name evidence="2" type="ORF">GA0070563_11660</name>
</gene>
<evidence type="ECO:0000313" key="3">
    <source>
        <dbReference type="Proteomes" id="UP000183585"/>
    </source>
</evidence>
<name>A0A1C5AQ80_9ACTN</name>
<feature type="region of interest" description="Disordered" evidence="1">
    <location>
        <begin position="60"/>
        <end position="114"/>
    </location>
</feature>
<protein>
    <submittedName>
        <fullName evidence="2">Uncharacterized protein</fullName>
    </submittedName>
</protein>